<gene>
    <name evidence="2" type="ORF">METZ01_LOCUS481176</name>
</gene>
<name>A0A383C7Z3_9ZZZZ</name>
<evidence type="ECO:0000256" key="1">
    <source>
        <dbReference type="SAM" id="MobiDB-lite"/>
    </source>
</evidence>
<organism evidence="2">
    <name type="scientific">marine metagenome</name>
    <dbReference type="NCBI Taxonomy" id="408172"/>
    <lineage>
        <taxon>unclassified sequences</taxon>
        <taxon>metagenomes</taxon>
        <taxon>ecological metagenomes</taxon>
    </lineage>
</organism>
<proteinExistence type="predicted"/>
<reference evidence="2" key="1">
    <citation type="submission" date="2018-05" db="EMBL/GenBank/DDBJ databases">
        <authorList>
            <person name="Lanie J.A."/>
            <person name="Ng W.-L."/>
            <person name="Kazmierczak K.M."/>
            <person name="Andrzejewski T.M."/>
            <person name="Davidsen T.M."/>
            <person name="Wayne K.J."/>
            <person name="Tettelin H."/>
            <person name="Glass J.I."/>
            <person name="Rusch D."/>
            <person name="Podicherti R."/>
            <person name="Tsui H.-C.T."/>
            <person name="Winkler M.E."/>
        </authorList>
    </citation>
    <scope>NUCLEOTIDE SEQUENCE</scope>
</reference>
<protein>
    <submittedName>
        <fullName evidence="2">Uncharacterized protein</fullName>
    </submittedName>
</protein>
<feature type="region of interest" description="Disordered" evidence="1">
    <location>
        <begin position="50"/>
        <end position="115"/>
    </location>
</feature>
<feature type="non-terminal residue" evidence="2">
    <location>
        <position position="115"/>
    </location>
</feature>
<evidence type="ECO:0000313" key="2">
    <source>
        <dbReference type="EMBL" id="SVE28322.1"/>
    </source>
</evidence>
<dbReference type="AlphaFoldDB" id="A0A383C7Z3"/>
<sequence length="115" mass="12199">MTMDLEDGARAVLEELKRQRQEGVDAVYLEQETIDGLRTAMGSMEAKVSSAVVPEPKPAPKPTPVKPVASSSEAPVEVAEVKPKPIAKPVRKAESAGPSVLPHPPEVNLPDGDPE</sequence>
<accession>A0A383C7Z3</accession>
<feature type="compositionally biased region" description="Pro residues" evidence="1">
    <location>
        <begin position="55"/>
        <end position="65"/>
    </location>
</feature>
<dbReference type="EMBL" id="UINC01206616">
    <property type="protein sequence ID" value="SVE28322.1"/>
    <property type="molecule type" value="Genomic_DNA"/>
</dbReference>